<reference evidence="1" key="1">
    <citation type="submission" date="2020-01" db="EMBL/GenBank/DDBJ databases">
        <title>Development of genomics and gene disruption for Polysphondylium violaceum indicates a role for the polyketide synthase stlB in stalk morphogenesis.</title>
        <authorList>
            <person name="Narita B."/>
            <person name="Kawabe Y."/>
            <person name="Kin K."/>
            <person name="Saito T."/>
            <person name="Gibbs R."/>
            <person name="Kuspa A."/>
            <person name="Muzny D."/>
            <person name="Queller D."/>
            <person name="Richards S."/>
            <person name="Strassman J."/>
            <person name="Sucgang R."/>
            <person name="Worley K."/>
            <person name="Schaap P."/>
        </authorList>
    </citation>
    <scope>NUCLEOTIDE SEQUENCE</scope>
    <source>
        <strain evidence="1">QSvi11</strain>
    </source>
</reference>
<dbReference type="OrthoDB" id="4768at2759"/>
<dbReference type="EMBL" id="AJWJ01000474">
    <property type="protein sequence ID" value="KAF2070568.1"/>
    <property type="molecule type" value="Genomic_DNA"/>
</dbReference>
<evidence type="ECO:0008006" key="3">
    <source>
        <dbReference type="Google" id="ProtNLM"/>
    </source>
</evidence>
<dbReference type="PANTHER" id="PTHR31689:SF8">
    <property type="entry name" value="DIAMINOPIMELATE EPIMERASE"/>
    <property type="match status" value="1"/>
</dbReference>
<dbReference type="Gene3D" id="3.10.310.10">
    <property type="entry name" value="Diaminopimelate Epimerase, Chain A, domain 1"/>
    <property type="match status" value="2"/>
</dbReference>
<dbReference type="UniPathway" id="UPA00034">
    <property type="reaction ID" value="UER00025"/>
</dbReference>
<dbReference type="AlphaFoldDB" id="A0A8J4PNS8"/>
<dbReference type="Proteomes" id="UP000695562">
    <property type="component" value="Unassembled WGS sequence"/>
</dbReference>
<organism evidence="1 2">
    <name type="scientific">Polysphondylium violaceum</name>
    <dbReference type="NCBI Taxonomy" id="133409"/>
    <lineage>
        <taxon>Eukaryota</taxon>
        <taxon>Amoebozoa</taxon>
        <taxon>Evosea</taxon>
        <taxon>Eumycetozoa</taxon>
        <taxon>Dictyostelia</taxon>
        <taxon>Dictyosteliales</taxon>
        <taxon>Dictyosteliaceae</taxon>
        <taxon>Polysphondylium</taxon>
    </lineage>
</organism>
<dbReference type="HAMAP" id="MF_00197">
    <property type="entry name" value="DAP_epimerase"/>
    <property type="match status" value="1"/>
</dbReference>
<dbReference type="GO" id="GO:0008837">
    <property type="term" value="F:diaminopimelate epimerase activity"/>
    <property type="evidence" value="ECO:0007669"/>
    <property type="project" value="InterPro"/>
</dbReference>
<dbReference type="InterPro" id="IPR001653">
    <property type="entry name" value="DAP_epimerase_DapF"/>
</dbReference>
<dbReference type="InterPro" id="IPR018510">
    <property type="entry name" value="DAP_epimerase_AS"/>
</dbReference>
<keyword evidence="2" id="KW-1185">Reference proteome</keyword>
<comment type="caution">
    <text evidence="1">The sequence shown here is derived from an EMBL/GenBank/DDBJ whole genome shotgun (WGS) entry which is preliminary data.</text>
</comment>
<evidence type="ECO:0000313" key="2">
    <source>
        <dbReference type="Proteomes" id="UP000695562"/>
    </source>
</evidence>
<sequence length="360" mass="39115">MEAGGSSSDSASVAGDISFNTSPKYKVKFTKMHGCGNDFVVFELDKVRQLSTNEYVRDWSVQQLSDLSKALANRKLGIGCDQVIIVNSKPNNTDTDYEMLIFNSDGEQATMCGNGVRCFSKYIIDNQIQSQTKNTSNEIQNIETLAGVIKTFPQLDHPLNTSNTTLIKVNMGNAMVLNTKQTVNAIARNEINLSTTDRSLYVYNIEIDHPTVNRLECVLVSMGNPHCVVFIERNQELGNISGGNYSGARLALMEIESIAMALQKHPLFADSCNVEFVTTASGKPNKVLSRVYERGSGETLACGTGACGVAVASILQGHCNADSEVFVEMPGGLLLISWKGHNQVFKTGPACTVFSSTIEL</sequence>
<gene>
    <name evidence="1" type="ORF">CYY_008115</name>
</gene>
<dbReference type="PANTHER" id="PTHR31689">
    <property type="entry name" value="DIAMINOPIMELATE EPIMERASE, CHLOROPLASTIC"/>
    <property type="match status" value="1"/>
</dbReference>
<protein>
    <recommendedName>
        <fullName evidence="3">Diaminopimelate epimerase</fullName>
    </recommendedName>
</protein>
<dbReference type="GO" id="GO:0009089">
    <property type="term" value="P:lysine biosynthetic process via diaminopimelate"/>
    <property type="evidence" value="ECO:0007669"/>
    <property type="project" value="UniProtKB-UniPathway"/>
</dbReference>
<proteinExistence type="inferred from homology"/>
<name>A0A8J4PNS8_9MYCE</name>
<dbReference type="GO" id="GO:0005829">
    <property type="term" value="C:cytosol"/>
    <property type="evidence" value="ECO:0007669"/>
    <property type="project" value="TreeGrafter"/>
</dbReference>
<accession>A0A8J4PNS8</accession>
<dbReference type="SUPFAM" id="SSF54506">
    <property type="entry name" value="Diaminopimelate epimerase-like"/>
    <property type="match status" value="1"/>
</dbReference>
<dbReference type="PROSITE" id="PS01326">
    <property type="entry name" value="DAP_EPIMERASE"/>
    <property type="match status" value="1"/>
</dbReference>
<evidence type="ECO:0000313" key="1">
    <source>
        <dbReference type="EMBL" id="KAF2070568.1"/>
    </source>
</evidence>
<dbReference type="Pfam" id="PF01678">
    <property type="entry name" value="DAP_epimerase"/>
    <property type="match status" value="2"/>
</dbReference>
<dbReference type="NCBIfam" id="TIGR00652">
    <property type="entry name" value="DapF"/>
    <property type="match status" value="1"/>
</dbReference>